<dbReference type="EMBL" id="BPEY01000441">
    <property type="protein sequence ID" value="GIU03043.1"/>
    <property type="molecule type" value="Genomic_DNA"/>
</dbReference>
<sequence>MCSVICSNGECQHVITVNLDDLDRESDGFSGTYTTWYRYEGYVACPQCKHVTEVCFVADVDDETDEILSVELE</sequence>
<dbReference type="Proteomes" id="UP000887104">
    <property type="component" value="Unassembled WGS sequence"/>
</dbReference>
<proteinExistence type="predicted"/>
<gene>
    <name evidence="1" type="ORF">TUM4438_46790</name>
</gene>
<keyword evidence="2" id="KW-1185">Reference proteome</keyword>
<accession>A0ABQ4NTI2</accession>
<evidence type="ECO:0000313" key="1">
    <source>
        <dbReference type="EMBL" id="GIU03043.1"/>
    </source>
</evidence>
<reference evidence="1" key="1">
    <citation type="submission" date="2021-05" db="EMBL/GenBank/DDBJ databases">
        <title>Molecular characterization for Shewanella algae harboring chromosomal blaOXA-55-like strains isolated from clinical and environment sample.</title>
        <authorList>
            <person name="Ohama Y."/>
            <person name="Aoki K."/>
            <person name="Harada S."/>
            <person name="Moriya K."/>
            <person name="Ishii Y."/>
            <person name="Tateda K."/>
        </authorList>
    </citation>
    <scope>NUCLEOTIDE SEQUENCE</scope>
    <source>
        <strain evidence="1">JCM 11563</strain>
    </source>
</reference>
<comment type="caution">
    <text evidence="1">The sequence shown here is derived from an EMBL/GenBank/DDBJ whole genome shotgun (WGS) entry which is preliminary data.</text>
</comment>
<organism evidence="1 2">
    <name type="scientific">Shewanella sairae</name>
    <dbReference type="NCBI Taxonomy" id="190310"/>
    <lineage>
        <taxon>Bacteria</taxon>
        <taxon>Pseudomonadati</taxon>
        <taxon>Pseudomonadota</taxon>
        <taxon>Gammaproteobacteria</taxon>
        <taxon>Alteromonadales</taxon>
        <taxon>Shewanellaceae</taxon>
        <taxon>Shewanella</taxon>
    </lineage>
</organism>
<name>A0ABQ4NTI2_9GAMM</name>
<evidence type="ECO:0000313" key="2">
    <source>
        <dbReference type="Proteomes" id="UP000887104"/>
    </source>
</evidence>
<protein>
    <submittedName>
        <fullName evidence="1">Uncharacterized protein</fullName>
    </submittedName>
</protein>